<name>A0ABT2YRD4_9GAMM</name>
<dbReference type="InterPro" id="IPR035923">
    <property type="entry name" value="TT1751-like_sf"/>
</dbReference>
<proteinExistence type="predicted"/>
<gene>
    <name evidence="3" type="ORF">OFY17_06065</name>
</gene>
<comment type="caution">
    <text evidence="3">The sequence shown here is derived from an EMBL/GenBank/DDBJ whole genome shotgun (WGS) entry which is preliminary data.</text>
</comment>
<organism evidence="3 4">
    <name type="scientific">Marinomonas sargassi</name>
    <dbReference type="NCBI Taxonomy" id="2984494"/>
    <lineage>
        <taxon>Bacteria</taxon>
        <taxon>Pseudomonadati</taxon>
        <taxon>Pseudomonadota</taxon>
        <taxon>Gammaproteobacteria</taxon>
        <taxon>Oceanospirillales</taxon>
        <taxon>Oceanospirillaceae</taxon>
        <taxon>Marinomonas</taxon>
    </lineage>
</organism>
<dbReference type="PANTHER" id="PTHR38342">
    <property type="entry name" value="SLR5037 PROTEIN"/>
    <property type="match status" value="1"/>
</dbReference>
<dbReference type="CDD" id="cd14797">
    <property type="entry name" value="DUF302"/>
    <property type="match status" value="1"/>
</dbReference>
<feature type="chain" id="PRO_5045524702" evidence="1">
    <location>
        <begin position="21"/>
        <end position="149"/>
    </location>
</feature>
<evidence type="ECO:0000256" key="1">
    <source>
        <dbReference type="SAM" id="SignalP"/>
    </source>
</evidence>
<dbReference type="Proteomes" id="UP001209713">
    <property type="component" value="Unassembled WGS sequence"/>
</dbReference>
<accession>A0ABT2YRD4</accession>
<dbReference type="RefSeq" id="WP_263529834.1">
    <property type="nucleotide sequence ID" value="NZ_JAOVZB010000002.1"/>
</dbReference>
<dbReference type="Gene3D" id="3.30.310.70">
    <property type="entry name" value="TT1751-like domain"/>
    <property type="match status" value="1"/>
</dbReference>
<reference evidence="3 4" key="1">
    <citation type="submission" date="2022-10" db="EMBL/GenBank/DDBJ databases">
        <title>Marinomonas transparenta sp. nov. and Marinomonas sargassi sp. nov., isolated from marine alga (Sargassum natans (L.) Gaillon).</title>
        <authorList>
            <person name="Wang Y."/>
        </authorList>
    </citation>
    <scope>NUCLEOTIDE SEQUENCE [LARGE SCALE GENOMIC DNA]</scope>
    <source>
        <strain evidence="3 4">C2222</strain>
    </source>
</reference>
<dbReference type="PANTHER" id="PTHR38342:SF2">
    <property type="entry name" value="INNER MEMBRANE OR EXPORTED"/>
    <property type="match status" value="1"/>
</dbReference>
<protein>
    <submittedName>
        <fullName evidence="3">DUF302 domain-containing protein</fullName>
    </submittedName>
</protein>
<evidence type="ECO:0000259" key="2">
    <source>
        <dbReference type="Pfam" id="PF03625"/>
    </source>
</evidence>
<keyword evidence="1" id="KW-0732">Signal</keyword>
<keyword evidence="4" id="KW-1185">Reference proteome</keyword>
<evidence type="ECO:0000313" key="4">
    <source>
        <dbReference type="Proteomes" id="UP001209713"/>
    </source>
</evidence>
<dbReference type="EMBL" id="JAOVZB010000002">
    <property type="protein sequence ID" value="MCV2402454.1"/>
    <property type="molecule type" value="Genomic_DNA"/>
</dbReference>
<dbReference type="Pfam" id="PF03625">
    <property type="entry name" value="DUF302"/>
    <property type="match status" value="1"/>
</dbReference>
<dbReference type="SUPFAM" id="SSF103247">
    <property type="entry name" value="TT1751-like"/>
    <property type="match status" value="1"/>
</dbReference>
<feature type="signal peptide" evidence="1">
    <location>
        <begin position="1"/>
        <end position="20"/>
    </location>
</feature>
<feature type="domain" description="DUF302" evidence="2">
    <location>
        <begin position="55"/>
        <end position="117"/>
    </location>
</feature>
<dbReference type="InterPro" id="IPR005180">
    <property type="entry name" value="DUF302"/>
</dbReference>
<evidence type="ECO:0000313" key="3">
    <source>
        <dbReference type="EMBL" id="MCV2402454.1"/>
    </source>
</evidence>
<sequence>MLKATALIIGASLFTLSVNATESLLKYESPYSVQETADRFVSIASSKELTIFTRINHQENAEKAGLKLRPTQVIIFGNPKVGTPLMQCAQDVAIDLPQKILVSQDSEQKVWLSYNNPEYLKTRHKIVGCDAVIGKVSNVLKALSVATTK</sequence>